<dbReference type="GeneID" id="17322276"/>
<dbReference type="CDD" id="cd11660">
    <property type="entry name" value="SANT_TRF"/>
    <property type="match status" value="1"/>
</dbReference>
<sequence>MPAAQRRPPAPKGKEALRIDVEVLRHLVSRPSLAKALWSRGPREATQKALHNSYGEEAVLSVKVTQRALSTAVSAINDAFDVHATKLDPVEAPLVVDMVELIISFDVTLDEKLQLMLLIAFLHAALELLPLVRRRNLKATYRRVMDLTRDKAWSSKLTVRIRQIAADTIKDVAAALYRLDDGSHHMQRMKATRRAANNVYKRYSVSDFRPRLHKLALDLRQRHNSWLWVHKMHQLEKRKSRDHSQPNGAASKSRSRQVPDFFSEDEGVRLDAVEMQSTLNENDSVKGGQHAFSPMRTDESEEGSDELLERQNETDSEAVAEIRWKDPPRKKRRSNENEKTHDSSADEGADTPRRSLRPRTLPQGAYVVPDVGDIEGDSNHEEVANAEGTKPEKRQDSDGNDPSYCAPNADDAKPNKRLEDENCEDGALIDAVKSISSDLFDGETQGEAAPLEVPVSRHSRTRRKGKKGDQSGREGSKSPHVVDKEALHGNASGDNGVRGETDSDSDEISRSEVTGRGGETVRKLREANARSRASGIPDPLRDSVRDAKHARRRVRSSLMLQYSGDVNGRAASPIPDSAPIIRRKRKMRQDIDMDASSEEELVTNQEPIGNGRLMRTGRFQIYEDELLVEGLTRYGWGMWRQISDDFGKGKYTRTPMSLKDRARTMNLDPSKYPVPADCGIVKRGRPSLQPKIPVQNRESEAIESPTGSDWVMSLDS</sequence>
<evidence type="ECO:0000256" key="1">
    <source>
        <dbReference type="SAM" id="MobiDB-lite"/>
    </source>
</evidence>
<feature type="region of interest" description="Disordered" evidence="1">
    <location>
        <begin position="278"/>
        <end position="422"/>
    </location>
</feature>
<dbReference type="EMBL" id="HG001706">
    <property type="protein sequence ID" value="CDF34745.1"/>
    <property type="molecule type" value="Genomic_DNA"/>
</dbReference>
<feature type="compositionally biased region" description="Basic and acidic residues" evidence="1">
    <location>
        <begin position="519"/>
        <end position="529"/>
    </location>
</feature>
<protein>
    <recommendedName>
        <fullName evidence="4">Myb-like domain-containing protein</fullName>
    </recommendedName>
</protein>
<feature type="compositionally biased region" description="Basic residues" evidence="1">
    <location>
        <begin position="457"/>
        <end position="466"/>
    </location>
</feature>
<dbReference type="RefSeq" id="XP_005714564.1">
    <property type="nucleotide sequence ID" value="XM_005714507.1"/>
</dbReference>
<proteinExistence type="predicted"/>
<organism evidence="2 3">
    <name type="scientific">Chondrus crispus</name>
    <name type="common">Carrageen Irish moss</name>
    <name type="synonym">Polymorpha crispa</name>
    <dbReference type="NCBI Taxonomy" id="2769"/>
    <lineage>
        <taxon>Eukaryota</taxon>
        <taxon>Rhodophyta</taxon>
        <taxon>Florideophyceae</taxon>
        <taxon>Rhodymeniophycidae</taxon>
        <taxon>Gigartinales</taxon>
        <taxon>Gigartinaceae</taxon>
        <taxon>Chondrus</taxon>
    </lineage>
</organism>
<feature type="compositionally biased region" description="Basic and acidic residues" evidence="1">
    <location>
        <begin position="377"/>
        <end position="397"/>
    </location>
</feature>
<dbReference type="AlphaFoldDB" id="R7QBA1"/>
<accession>R7QBA1</accession>
<name>R7QBA1_CHOCR</name>
<dbReference type="Gene3D" id="1.10.10.60">
    <property type="entry name" value="Homeodomain-like"/>
    <property type="match status" value="1"/>
</dbReference>
<dbReference type="Proteomes" id="UP000012073">
    <property type="component" value="Unassembled WGS sequence"/>
</dbReference>
<feature type="compositionally biased region" description="Basic and acidic residues" evidence="1">
    <location>
        <begin position="467"/>
        <end position="487"/>
    </location>
</feature>
<dbReference type="OrthoDB" id="608866at2759"/>
<feature type="region of interest" description="Disordered" evidence="1">
    <location>
        <begin position="440"/>
        <end position="549"/>
    </location>
</feature>
<feature type="compositionally biased region" description="Basic and acidic residues" evidence="1">
    <location>
        <begin position="410"/>
        <end position="420"/>
    </location>
</feature>
<gene>
    <name evidence="2" type="ORF">CHC_T00003661001</name>
</gene>
<reference evidence="3" key="1">
    <citation type="journal article" date="2013" name="Proc. Natl. Acad. Sci. U.S.A.">
        <title>Genome structure and metabolic features in the red seaweed Chondrus crispus shed light on evolution of the Archaeplastida.</title>
        <authorList>
            <person name="Collen J."/>
            <person name="Porcel B."/>
            <person name="Carre W."/>
            <person name="Ball S.G."/>
            <person name="Chaparro C."/>
            <person name="Tonon T."/>
            <person name="Barbeyron T."/>
            <person name="Michel G."/>
            <person name="Noel B."/>
            <person name="Valentin K."/>
            <person name="Elias M."/>
            <person name="Artiguenave F."/>
            <person name="Arun A."/>
            <person name="Aury J.M."/>
            <person name="Barbosa-Neto J.F."/>
            <person name="Bothwell J.H."/>
            <person name="Bouget F.Y."/>
            <person name="Brillet L."/>
            <person name="Cabello-Hurtado F."/>
            <person name="Capella-Gutierrez S."/>
            <person name="Charrier B."/>
            <person name="Cladiere L."/>
            <person name="Cock J.M."/>
            <person name="Coelho S.M."/>
            <person name="Colleoni C."/>
            <person name="Czjzek M."/>
            <person name="Da Silva C."/>
            <person name="Delage L."/>
            <person name="Denoeud F."/>
            <person name="Deschamps P."/>
            <person name="Dittami S.M."/>
            <person name="Gabaldon T."/>
            <person name="Gachon C.M."/>
            <person name="Groisillier A."/>
            <person name="Herve C."/>
            <person name="Jabbari K."/>
            <person name="Katinka M."/>
            <person name="Kloareg B."/>
            <person name="Kowalczyk N."/>
            <person name="Labadie K."/>
            <person name="Leblanc C."/>
            <person name="Lopez P.J."/>
            <person name="McLachlan D.H."/>
            <person name="Meslet-Cladiere L."/>
            <person name="Moustafa A."/>
            <person name="Nehr Z."/>
            <person name="Nyvall Collen P."/>
            <person name="Panaud O."/>
            <person name="Partensky F."/>
            <person name="Poulain J."/>
            <person name="Rensing S.A."/>
            <person name="Rousvoal S."/>
            <person name="Samson G."/>
            <person name="Symeonidi A."/>
            <person name="Weissenbach J."/>
            <person name="Zambounis A."/>
            <person name="Wincker P."/>
            <person name="Boyen C."/>
        </authorList>
    </citation>
    <scope>NUCLEOTIDE SEQUENCE [LARGE SCALE GENOMIC DNA]</scope>
    <source>
        <strain evidence="3">cv. Stackhouse</strain>
    </source>
</reference>
<feature type="region of interest" description="Disordered" evidence="1">
    <location>
        <begin position="683"/>
        <end position="716"/>
    </location>
</feature>
<keyword evidence="3" id="KW-1185">Reference proteome</keyword>
<evidence type="ECO:0008006" key="4">
    <source>
        <dbReference type="Google" id="ProtNLM"/>
    </source>
</evidence>
<dbReference type="InterPro" id="IPR009057">
    <property type="entry name" value="Homeodomain-like_sf"/>
</dbReference>
<dbReference type="SUPFAM" id="SSF46689">
    <property type="entry name" value="Homeodomain-like"/>
    <property type="match status" value="1"/>
</dbReference>
<feature type="compositionally biased region" description="Basic and acidic residues" evidence="1">
    <location>
        <begin position="334"/>
        <end position="344"/>
    </location>
</feature>
<evidence type="ECO:0000313" key="3">
    <source>
        <dbReference type="Proteomes" id="UP000012073"/>
    </source>
</evidence>
<feature type="region of interest" description="Disordered" evidence="1">
    <location>
        <begin position="235"/>
        <end position="261"/>
    </location>
</feature>
<dbReference type="KEGG" id="ccp:CHC_T00003661001"/>
<evidence type="ECO:0000313" key="2">
    <source>
        <dbReference type="EMBL" id="CDF34745.1"/>
    </source>
</evidence>
<dbReference type="Gramene" id="CDF34745">
    <property type="protein sequence ID" value="CDF34745"/>
    <property type="gene ID" value="CHC_T00003661001"/>
</dbReference>
<feature type="compositionally biased region" description="Basic and acidic residues" evidence="1">
    <location>
        <begin position="235"/>
        <end position="244"/>
    </location>
</feature>